<evidence type="ECO:0000259" key="5">
    <source>
        <dbReference type="Pfam" id="PF13336"/>
    </source>
</evidence>
<dbReference type="EMBL" id="QSFT01000013">
    <property type="protein sequence ID" value="RHA75921.1"/>
    <property type="molecule type" value="Genomic_DNA"/>
</dbReference>
<comment type="caution">
    <text evidence="6">The sequence shown here is derived from an EMBL/GenBank/DDBJ whole genome shotgun (WGS) entry which is preliminary data.</text>
</comment>
<reference evidence="6 7" key="1">
    <citation type="submission" date="2018-08" db="EMBL/GenBank/DDBJ databases">
        <title>A genome reference for cultivated species of the human gut microbiota.</title>
        <authorList>
            <person name="Zou Y."/>
            <person name="Xue W."/>
            <person name="Luo G."/>
        </authorList>
    </citation>
    <scope>NUCLEOTIDE SEQUENCE [LARGE SCALE GENOMIC DNA]</scope>
    <source>
        <strain evidence="6 7">AM42-38</strain>
    </source>
</reference>
<dbReference type="InterPro" id="IPR026888">
    <property type="entry name" value="AcetylCoA_hyd_C"/>
</dbReference>
<feature type="active site" description="5-glutamyl coenzyme A thioester intermediate" evidence="2">
    <location>
        <position position="284"/>
    </location>
</feature>
<proteinExistence type="inferred from homology"/>
<dbReference type="GO" id="GO:0003986">
    <property type="term" value="F:acetyl-CoA hydrolase activity"/>
    <property type="evidence" value="ECO:0007669"/>
    <property type="project" value="TreeGrafter"/>
</dbReference>
<dbReference type="Gene3D" id="3.40.1080.20">
    <property type="entry name" value="Acetyl-CoA hydrolase/transferase C-terminal domain"/>
    <property type="match status" value="1"/>
</dbReference>
<accession>A0A413T0C6</accession>
<gene>
    <name evidence="6" type="ORF">DW921_07730</name>
</gene>
<evidence type="ECO:0000256" key="3">
    <source>
        <dbReference type="PIRSR" id="PIRSR617821-2"/>
    </source>
</evidence>
<dbReference type="Gene3D" id="3.40.1080.10">
    <property type="entry name" value="Glutaconate Coenzyme A-transferase"/>
    <property type="match status" value="1"/>
</dbReference>
<keyword evidence="6" id="KW-0808">Transferase</keyword>
<dbReference type="InterPro" id="IPR017821">
    <property type="entry name" value="Succinate_CoA_transferase"/>
</dbReference>
<feature type="domain" description="Acetyl-CoA hydrolase/transferase C-terminal" evidence="5">
    <location>
        <begin position="317"/>
        <end position="458"/>
    </location>
</feature>
<feature type="binding site" evidence="3">
    <location>
        <position position="374"/>
    </location>
    <ligand>
        <name>CoA</name>
        <dbReference type="ChEBI" id="CHEBI:57287"/>
    </ligand>
</feature>
<dbReference type="NCBIfam" id="TIGR03458">
    <property type="entry name" value="YgfH_subfam"/>
    <property type="match status" value="1"/>
</dbReference>
<organism evidence="6 7">
    <name type="scientific">Phocaeicola coprophilus</name>
    <dbReference type="NCBI Taxonomy" id="387090"/>
    <lineage>
        <taxon>Bacteria</taxon>
        <taxon>Pseudomonadati</taxon>
        <taxon>Bacteroidota</taxon>
        <taxon>Bacteroidia</taxon>
        <taxon>Bacteroidales</taxon>
        <taxon>Bacteroidaceae</taxon>
        <taxon>Phocaeicola</taxon>
    </lineage>
</organism>
<dbReference type="Proteomes" id="UP000283855">
    <property type="component" value="Unassembled WGS sequence"/>
</dbReference>
<evidence type="ECO:0000313" key="7">
    <source>
        <dbReference type="Proteomes" id="UP000283855"/>
    </source>
</evidence>
<dbReference type="PANTHER" id="PTHR43609:SF1">
    <property type="entry name" value="ACETYL-COA HYDROLASE"/>
    <property type="match status" value="1"/>
</dbReference>
<dbReference type="PANTHER" id="PTHR43609">
    <property type="entry name" value="ACETYL-COA HYDROLASE"/>
    <property type="match status" value="1"/>
</dbReference>
<dbReference type="RefSeq" id="WP_008141414.1">
    <property type="nucleotide sequence ID" value="NZ_CABJGD010000013.1"/>
</dbReference>
<dbReference type="InterPro" id="IPR038460">
    <property type="entry name" value="AcetylCoA_hyd_C_sf"/>
</dbReference>
<comment type="similarity">
    <text evidence="1">Belongs to the acetyl-CoA hydrolase/transferase family.</text>
</comment>
<dbReference type="Gene3D" id="3.30.750.70">
    <property type="entry name" value="4-hydroxybutyrate coenzyme like domains"/>
    <property type="match status" value="1"/>
</dbReference>
<dbReference type="InterPro" id="IPR046433">
    <property type="entry name" value="ActCoA_hydro"/>
</dbReference>
<feature type="binding site" evidence="3">
    <location>
        <position position="398"/>
    </location>
    <ligand>
        <name>CoA</name>
        <dbReference type="ChEBI" id="CHEBI:57287"/>
    </ligand>
</feature>
<dbReference type="FunFam" id="3.40.1080.20:FF:000001">
    <property type="entry name" value="Acetyl-CoA hydrolase Ach1"/>
    <property type="match status" value="1"/>
</dbReference>
<dbReference type="InterPro" id="IPR037171">
    <property type="entry name" value="NagB/RpiA_transferase-like"/>
</dbReference>
<evidence type="ECO:0000256" key="2">
    <source>
        <dbReference type="PIRSR" id="PIRSR617821-1"/>
    </source>
</evidence>
<dbReference type="Pfam" id="PF02550">
    <property type="entry name" value="AcetylCoA_hydro"/>
    <property type="match status" value="1"/>
</dbReference>
<dbReference type="SUPFAM" id="SSF100950">
    <property type="entry name" value="NagB/RpiA/CoA transferase-like"/>
    <property type="match status" value="2"/>
</dbReference>
<protein>
    <submittedName>
        <fullName evidence="6">Succinate CoA transferase</fullName>
    </submittedName>
</protein>
<dbReference type="GO" id="GO:0006084">
    <property type="term" value="P:acetyl-CoA metabolic process"/>
    <property type="evidence" value="ECO:0007669"/>
    <property type="project" value="InterPro"/>
</dbReference>
<dbReference type="InterPro" id="IPR003702">
    <property type="entry name" value="ActCoA_hydro_N"/>
</dbReference>
<dbReference type="AlphaFoldDB" id="A0A413T0C6"/>
<dbReference type="GeneID" id="78405176"/>
<dbReference type="GO" id="GO:0008775">
    <property type="term" value="F:acetate CoA-transferase activity"/>
    <property type="evidence" value="ECO:0007669"/>
    <property type="project" value="InterPro"/>
</dbReference>
<feature type="domain" description="Acetyl-CoA hydrolase/transferase N-terminal" evidence="4">
    <location>
        <begin position="8"/>
        <end position="210"/>
    </location>
</feature>
<evidence type="ECO:0000313" key="6">
    <source>
        <dbReference type="EMBL" id="RHA75921.1"/>
    </source>
</evidence>
<sequence length="496" mass="54174">MNYPFLTAAEAASIIRHGDTVGIGGFSSVGTPKAIPAALAERARELHEQGHPFQVGLITGGATGNQIDKALAEVQAVSFRTPFQSNKSMREAINTNNARYFDVHLSLIGQDVRYGFLGKINVAIIEASAITENGEIILSTSVGISPTLVEMADKILIELNEAHEDHLTGMHDIYLPDMPPHRREIPVYRVNDRIGTISIQADPRKVAGVVRTCERDAIAPFTPQNETTLQIGRNVADFLVREWKKGAIPHEFLPLQSGVGNIANAVLGALGADRQLPPFSMFTEVIQNSVIDLMLDGRICFATGSSLTLSDDKLDLLYDNMDTLGKRILLRPQEITNHPETIRRLGVIAINTALEADIFGNVNSTHVLGRQIMNGIGGSGDFARNAYLSIFTTPSTAKGGLISSIVPQVSHTDSTEHDVRILITEQGVADLRGKSPRQRAECIIENCAHPDYRQLLWDYVKLSDGTSCHTPLSLRNALKMHLAFAETGDMRNTVFE</sequence>
<feature type="binding site" evidence="3">
    <location>
        <position position="378"/>
    </location>
    <ligand>
        <name>CoA</name>
        <dbReference type="ChEBI" id="CHEBI:57287"/>
    </ligand>
</feature>
<evidence type="ECO:0000259" key="4">
    <source>
        <dbReference type="Pfam" id="PF02550"/>
    </source>
</evidence>
<evidence type="ECO:0000256" key="1">
    <source>
        <dbReference type="ARBA" id="ARBA00009632"/>
    </source>
</evidence>
<dbReference type="GO" id="GO:0006083">
    <property type="term" value="P:acetate metabolic process"/>
    <property type="evidence" value="ECO:0007669"/>
    <property type="project" value="InterPro"/>
</dbReference>
<dbReference type="Pfam" id="PF13336">
    <property type="entry name" value="AcetylCoA_hyd_C"/>
    <property type="match status" value="1"/>
</dbReference>
<name>A0A413T0C6_9BACT</name>